<dbReference type="PANTHER" id="PTHR20958:SF6">
    <property type="entry name" value="GLYCINE N-ACYLTRANSFERASE-LIKE PROTEIN"/>
    <property type="match status" value="1"/>
</dbReference>
<gene>
    <name evidence="3" type="ORF">OHK93_007587</name>
</gene>
<comment type="caution">
    <text evidence="3">The sequence shown here is derived from an EMBL/GenBank/DDBJ whole genome shotgun (WGS) entry which is preliminary data.</text>
</comment>
<proteinExistence type="predicted"/>
<dbReference type="EMBL" id="JAPUFD010000007">
    <property type="protein sequence ID" value="MDI1488313.1"/>
    <property type="molecule type" value="Genomic_DNA"/>
</dbReference>
<protein>
    <recommendedName>
        <fullName evidence="2">N-acetyltransferase domain-containing protein</fullName>
    </recommendedName>
</protein>
<dbReference type="PANTHER" id="PTHR20958">
    <property type="entry name" value="GLYCINE N-ACYLTRANSFERASE-LIKE PROTEIN"/>
    <property type="match status" value="1"/>
</dbReference>
<name>A0AA43TU79_9LECA</name>
<dbReference type="Pfam" id="PF00583">
    <property type="entry name" value="Acetyltransf_1"/>
    <property type="match status" value="1"/>
</dbReference>
<dbReference type="InterPro" id="IPR016181">
    <property type="entry name" value="Acyl_CoA_acyltransferase"/>
</dbReference>
<dbReference type="InterPro" id="IPR000182">
    <property type="entry name" value="GNAT_dom"/>
</dbReference>
<dbReference type="GO" id="GO:0016747">
    <property type="term" value="F:acyltransferase activity, transferring groups other than amino-acyl groups"/>
    <property type="evidence" value="ECO:0007669"/>
    <property type="project" value="InterPro"/>
</dbReference>
<evidence type="ECO:0000313" key="4">
    <source>
        <dbReference type="Proteomes" id="UP001161017"/>
    </source>
</evidence>
<dbReference type="CDD" id="cd04301">
    <property type="entry name" value="NAT_SF"/>
    <property type="match status" value="1"/>
</dbReference>
<dbReference type="Proteomes" id="UP001161017">
    <property type="component" value="Unassembled WGS sequence"/>
</dbReference>
<dbReference type="AlphaFoldDB" id="A0AA43TU79"/>
<feature type="region of interest" description="Disordered" evidence="1">
    <location>
        <begin position="283"/>
        <end position="310"/>
    </location>
</feature>
<reference evidence="3" key="1">
    <citation type="journal article" date="2023" name="Genome Biol. Evol.">
        <title>First Whole Genome Sequence and Flow Cytometry Genome Size Data for the Lichen-Forming Fungus Ramalina farinacea (Ascomycota).</title>
        <authorList>
            <person name="Llewellyn T."/>
            <person name="Mian S."/>
            <person name="Hill R."/>
            <person name="Leitch I.J."/>
            <person name="Gaya E."/>
        </authorList>
    </citation>
    <scope>NUCLEOTIDE SEQUENCE</scope>
    <source>
        <strain evidence="3">LIQ254RAFAR</strain>
    </source>
</reference>
<dbReference type="SUPFAM" id="SSF55729">
    <property type="entry name" value="Acyl-CoA N-acyltransferases (Nat)"/>
    <property type="match status" value="1"/>
</dbReference>
<evidence type="ECO:0000313" key="3">
    <source>
        <dbReference type="EMBL" id="MDI1488313.1"/>
    </source>
</evidence>
<feature type="domain" description="N-acetyltransferase" evidence="2">
    <location>
        <begin position="287"/>
        <end position="356"/>
    </location>
</feature>
<evidence type="ECO:0000256" key="1">
    <source>
        <dbReference type="SAM" id="MobiDB-lite"/>
    </source>
</evidence>
<organism evidence="3 4">
    <name type="scientific">Ramalina farinacea</name>
    <dbReference type="NCBI Taxonomy" id="258253"/>
    <lineage>
        <taxon>Eukaryota</taxon>
        <taxon>Fungi</taxon>
        <taxon>Dikarya</taxon>
        <taxon>Ascomycota</taxon>
        <taxon>Pezizomycotina</taxon>
        <taxon>Lecanoromycetes</taxon>
        <taxon>OSLEUM clade</taxon>
        <taxon>Lecanoromycetidae</taxon>
        <taxon>Lecanorales</taxon>
        <taxon>Lecanorineae</taxon>
        <taxon>Ramalinaceae</taxon>
        <taxon>Ramalina</taxon>
    </lineage>
</organism>
<accession>A0AA43TU79</accession>
<evidence type="ECO:0000259" key="2">
    <source>
        <dbReference type="Pfam" id="PF00583"/>
    </source>
</evidence>
<keyword evidence="4" id="KW-1185">Reference proteome</keyword>
<sequence length="443" mass="47617">MHLPPSHHHPDPLKSLAPHLLLHLPYSLPLLRIIQHTAFNPDARIFSTLKPDDNNVDPQQAWAAVYVERSRFPEKESWLFSTFESWVKRRTGGSDGSTDLDVNGEIGRREAEARVHTLSVLNDVAIHSSSSSHTVTLPTPNTPLILGTLNDALLPLLAGSDFPTLKPVEVLTREIVNVAVDGRPAQEGTLLPLRPSSSSPTTNAIDANGGVILGYCKPVRKFLIPPPAPSTPSTTPSLLPAGYTFTTTLHQQSDLALAVSRSEIPRTVAGLGKLGGVGVRFHPLHPNPHPHHHATSSQHPPSSPPHTPAAEEGGLVAWLFLSPDGSLQSLHVEPGHRGKGIAKAVCRVLMERLREVPEEVGMRRLETSGRGMMGGGSAEDEDEGIAARMKEVGAEGWAHSDVLEHNADGAGVARGIGGKAGWRVRWVGVDLERVRRVCASLNA</sequence>
<dbReference type="Gene3D" id="3.40.630.30">
    <property type="match status" value="1"/>
</dbReference>
<dbReference type="InterPro" id="IPR053225">
    <property type="entry name" value="Acyl-CoA_N-acyltransferase"/>
</dbReference>